<evidence type="ECO:0000313" key="1">
    <source>
        <dbReference type="EMBL" id="TWU48395.1"/>
    </source>
</evidence>
<dbReference type="Proteomes" id="UP000317977">
    <property type="component" value="Unassembled WGS sequence"/>
</dbReference>
<proteinExistence type="predicted"/>
<evidence type="ECO:0000313" key="2">
    <source>
        <dbReference type="Proteomes" id="UP000317977"/>
    </source>
</evidence>
<name>A0A5C6EIW5_9BACT</name>
<comment type="caution">
    <text evidence="1">The sequence shown here is derived from an EMBL/GenBank/DDBJ whole genome shotgun (WGS) entry which is preliminary data.</text>
</comment>
<dbReference type="EMBL" id="SJPX01000005">
    <property type="protein sequence ID" value="TWU48395.1"/>
    <property type="molecule type" value="Genomic_DNA"/>
</dbReference>
<dbReference type="RefSeq" id="WP_186776496.1">
    <property type="nucleotide sequence ID" value="NZ_SJPX01000005.1"/>
</dbReference>
<keyword evidence="2" id="KW-1185">Reference proteome</keyword>
<reference evidence="1 2" key="1">
    <citation type="submission" date="2019-02" db="EMBL/GenBank/DDBJ databases">
        <title>Deep-cultivation of Planctomycetes and their phenomic and genomic characterization uncovers novel biology.</title>
        <authorList>
            <person name="Wiegand S."/>
            <person name="Jogler M."/>
            <person name="Boedeker C."/>
            <person name="Pinto D."/>
            <person name="Vollmers J."/>
            <person name="Rivas-Marin E."/>
            <person name="Kohn T."/>
            <person name="Peeters S.H."/>
            <person name="Heuer A."/>
            <person name="Rast P."/>
            <person name="Oberbeckmann S."/>
            <person name="Bunk B."/>
            <person name="Jeske O."/>
            <person name="Meyerdierks A."/>
            <person name="Storesund J.E."/>
            <person name="Kallscheuer N."/>
            <person name="Luecker S."/>
            <person name="Lage O.M."/>
            <person name="Pohl T."/>
            <person name="Merkel B.J."/>
            <person name="Hornburger P."/>
            <person name="Mueller R.-W."/>
            <person name="Bruemmer F."/>
            <person name="Labrenz M."/>
            <person name="Spormann A.M."/>
            <person name="Op Den Camp H."/>
            <person name="Overmann J."/>
            <person name="Amann R."/>
            <person name="Jetten M.S.M."/>
            <person name="Mascher T."/>
            <person name="Medema M.H."/>
            <person name="Devos D.P."/>
            <person name="Kaster A.-K."/>
            <person name="Ovreas L."/>
            <person name="Rohde M."/>
            <person name="Galperin M.Y."/>
            <person name="Jogler C."/>
        </authorList>
    </citation>
    <scope>NUCLEOTIDE SEQUENCE [LARGE SCALE GENOMIC DNA]</scope>
    <source>
        <strain evidence="1 2">Poly59</strain>
    </source>
</reference>
<accession>A0A5C6EIW5</accession>
<sequence length="80" mass="8629">MNQSESVHRIHICRPAPQLLAVTSDGYPSRRPAGSLLRNGQTTHGLKAVTAAQVIEETTLYAVFLLRSALAFAALRSVAK</sequence>
<organism evidence="1 2">
    <name type="scientific">Rubripirellula reticaptiva</name>
    <dbReference type="NCBI Taxonomy" id="2528013"/>
    <lineage>
        <taxon>Bacteria</taxon>
        <taxon>Pseudomonadati</taxon>
        <taxon>Planctomycetota</taxon>
        <taxon>Planctomycetia</taxon>
        <taxon>Pirellulales</taxon>
        <taxon>Pirellulaceae</taxon>
        <taxon>Rubripirellula</taxon>
    </lineage>
</organism>
<dbReference type="AlphaFoldDB" id="A0A5C6EIW5"/>
<gene>
    <name evidence="1" type="ORF">Poly59_52430</name>
</gene>
<protein>
    <submittedName>
        <fullName evidence="1">Uncharacterized protein</fullName>
    </submittedName>
</protein>